<dbReference type="AlphaFoldDB" id="A0A195D3C4"/>
<dbReference type="EMBL" id="KQ976885">
    <property type="protein sequence ID" value="KYN07361.1"/>
    <property type="molecule type" value="Genomic_DNA"/>
</dbReference>
<organism evidence="1 2">
    <name type="scientific">Cyphomyrmex costatus</name>
    <dbReference type="NCBI Taxonomy" id="456900"/>
    <lineage>
        <taxon>Eukaryota</taxon>
        <taxon>Metazoa</taxon>
        <taxon>Ecdysozoa</taxon>
        <taxon>Arthropoda</taxon>
        <taxon>Hexapoda</taxon>
        <taxon>Insecta</taxon>
        <taxon>Pterygota</taxon>
        <taxon>Neoptera</taxon>
        <taxon>Endopterygota</taxon>
        <taxon>Hymenoptera</taxon>
        <taxon>Apocrita</taxon>
        <taxon>Aculeata</taxon>
        <taxon>Formicoidea</taxon>
        <taxon>Formicidae</taxon>
        <taxon>Myrmicinae</taxon>
        <taxon>Cyphomyrmex</taxon>
    </lineage>
</organism>
<accession>A0A195D3C4</accession>
<gene>
    <name evidence="1" type="ORF">ALC62_01563</name>
</gene>
<keyword evidence="2" id="KW-1185">Reference proteome</keyword>
<sequence length="103" mass="11826">MSTLEDIFAKFPPSVPSRCSSRLHRDDYACPKYLFDVSSRPYESAVQFQLTYTCDRISYSPCYFPAIPRCHTPEKPSKKVTCCCLKWFDCTGKPVLTCQNNHA</sequence>
<proteinExistence type="predicted"/>
<protein>
    <submittedName>
        <fullName evidence="1">Uncharacterized protein</fullName>
    </submittedName>
</protein>
<dbReference type="Proteomes" id="UP000078542">
    <property type="component" value="Unassembled WGS sequence"/>
</dbReference>
<reference evidence="1 2" key="1">
    <citation type="submission" date="2016-03" db="EMBL/GenBank/DDBJ databases">
        <title>Cyphomyrmex costatus WGS genome.</title>
        <authorList>
            <person name="Nygaard S."/>
            <person name="Hu H."/>
            <person name="Boomsma J."/>
            <person name="Zhang G."/>
        </authorList>
    </citation>
    <scope>NUCLEOTIDE SEQUENCE [LARGE SCALE GENOMIC DNA]</scope>
    <source>
        <strain evidence="1">MS0001</strain>
        <tissue evidence="1">Whole body</tissue>
    </source>
</reference>
<evidence type="ECO:0000313" key="1">
    <source>
        <dbReference type="EMBL" id="KYN07361.1"/>
    </source>
</evidence>
<name>A0A195D3C4_9HYME</name>
<evidence type="ECO:0000313" key="2">
    <source>
        <dbReference type="Proteomes" id="UP000078542"/>
    </source>
</evidence>